<feature type="binding site" evidence="1">
    <location>
        <position position="193"/>
    </location>
    <ligand>
        <name>[4Fe-4S] cluster</name>
        <dbReference type="ChEBI" id="CHEBI:49883"/>
    </ligand>
</feature>
<evidence type="ECO:0000256" key="1">
    <source>
        <dbReference type="HAMAP-Rule" id="MF_02233"/>
    </source>
</evidence>
<comment type="pathway">
    <text evidence="1">Cofactor biosynthesis; ubiquinone biosynthesis.</text>
</comment>
<keyword evidence="1" id="KW-0408">Iron</keyword>
<dbReference type="NCBIfam" id="NF011991">
    <property type="entry name" value="PRK15447.1"/>
    <property type="match status" value="1"/>
</dbReference>
<dbReference type="HAMAP" id="MF_02233">
    <property type="entry name" value="UbiV"/>
    <property type="match status" value="1"/>
</dbReference>
<evidence type="ECO:0000313" key="3">
    <source>
        <dbReference type="Proteomes" id="UP001207582"/>
    </source>
</evidence>
<proteinExistence type="inferred from homology"/>
<keyword evidence="1" id="KW-0411">Iron-sulfur</keyword>
<comment type="caution">
    <text evidence="2">The sequence shown here is derived from an EMBL/GenBank/DDBJ whole genome shotgun (WGS) entry which is preliminary data.</text>
</comment>
<dbReference type="InterPro" id="IPR043693">
    <property type="entry name" value="UbiV"/>
</dbReference>
<comment type="cofactor">
    <cofactor evidence="1">
        <name>[4Fe-4S] cluster</name>
        <dbReference type="ChEBI" id="CHEBI:49883"/>
    </cofactor>
</comment>
<accession>A0ABT3J7N3</accession>
<dbReference type="EMBL" id="JAPDOG010000023">
    <property type="protein sequence ID" value="MCW3783695.1"/>
    <property type="molecule type" value="Genomic_DNA"/>
</dbReference>
<dbReference type="PANTHER" id="PTHR30217:SF11">
    <property type="entry name" value="UBIQUINONE BIOSYNTHESIS PROTEIN UBIV"/>
    <property type="match status" value="1"/>
</dbReference>
<dbReference type="InterPro" id="IPR001539">
    <property type="entry name" value="Peptidase_U32"/>
</dbReference>
<feature type="binding site" evidence="1">
    <location>
        <position position="180"/>
    </location>
    <ligand>
        <name>[4Fe-4S] cluster</name>
        <dbReference type="ChEBI" id="CHEBI:49883"/>
    </ligand>
</feature>
<organism evidence="2 3">
    <name type="scientific">Defluviimonas salinarum</name>
    <dbReference type="NCBI Taxonomy" id="2992147"/>
    <lineage>
        <taxon>Bacteria</taxon>
        <taxon>Pseudomonadati</taxon>
        <taxon>Pseudomonadota</taxon>
        <taxon>Alphaproteobacteria</taxon>
        <taxon>Rhodobacterales</taxon>
        <taxon>Paracoccaceae</taxon>
        <taxon>Albidovulum</taxon>
    </lineage>
</organism>
<dbReference type="Pfam" id="PF01136">
    <property type="entry name" value="Peptidase_U32"/>
    <property type="match status" value="1"/>
</dbReference>
<comment type="similarity">
    <text evidence="1">Belongs to the peptidase U32 family. UbiV subfamily.</text>
</comment>
<name>A0ABT3J7N3_9RHOB</name>
<dbReference type="InterPro" id="IPR051454">
    <property type="entry name" value="RNA/ubiquinone_mod_enzymes"/>
</dbReference>
<feature type="binding site" evidence="1">
    <location>
        <position position="44"/>
    </location>
    <ligand>
        <name>[4Fe-4S] cluster</name>
        <dbReference type="ChEBI" id="CHEBI:49883"/>
    </ligand>
</feature>
<comment type="function">
    <text evidence="1">Required for O(2)-independent ubiquinone (coenzyme Q) biosynthesis. Together with UbiU, is essential for the C6-hydroxylation reaction in the oxygen-independent ubiquinone biosynthesis pathway.</text>
</comment>
<dbReference type="PANTHER" id="PTHR30217">
    <property type="entry name" value="PEPTIDASE U32 FAMILY"/>
    <property type="match status" value="1"/>
</dbReference>
<feature type="binding site" evidence="1">
    <location>
        <position position="197"/>
    </location>
    <ligand>
        <name>[4Fe-4S] cluster</name>
        <dbReference type="ChEBI" id="CHEBI:49883"/>
    </ligand>
</feature>
<keyword evidence="1" id="KW-0004">4Fe-4S</keyword>
<evidence type="ECO:0000313" key="2">
    <source>
        <dbReference type="EMBL" id="MCW3783695.1"/>
    </source>
</evidence>
<dbReference type="Proteomes" id="UP001207582">
    <property type="component" value="Unassembled WGS sequence"/>
</dbReference>
<protein>
    <recommendedName>
        <fullName evidence="1">Ubiquinone biosynthesis protein UbiV</fullName>
    </recommendedName>
</protein>
<keyword evidence="3" id="KW-1185">Reference proteome</keyword>
<reference evidence="2 3" key="1">
    <citation type="submission" date="2022-10" db="EMBL/GenBank/DDBJ databases">
        <title>Defluviimonas sp. CAU 1641 isolated from mud.</title>
        <authorList>
            <person name="Kim W."/>
        </authorList>
    </citation>
    <scope>NUCLEOTIDE SEQUENCE [LARGE SCALE GENOMIC DNA]</scope>
    <source>
        <strain evidence="2 3">CAU 1641</strain>
    </source>
</reference>
<keyword evidence="1" id="KW-0479">Metal-binding</keyword>
<sequence length="309" mass="33302">MAVNMELTLGPIPFHWSAEARRDFYARIADEAPVDTVYLGEVICSKRAPFFEADLPEIADRLERAGKRVVFSSLAEIMLKRERKATEGLCAGEDGREVEANNAAALLHLSGRPHRVGPYMNVYNEETMAFLAGRGATHFALPAELPRASVAVLAARSKALGVGTEVQVFGRASLALSARCYHARAHGRTKDNCQFVCEEDPDGMDLDTMDGKAFLIVNGIQTMSRSYVNLSGAVPDMVTLGVTALRLGPQKQDMVAVAKVFRLLADGEIGPDDAGARLDALELGVPFSDGFWHGEAGYRRIAHAAAAGA</sequence>
<comment type="subunit">
    <text evidence="1">Forms a heterodimer with UbiU.</text>
</comment>
<keyword evidence="1" id="KW-0831">Ubiquinone biosynthesis</keyword>
<gene>
    <name evidence="1" type="primary">ubiV</name>
    <name evidence="2" type="ORF">OM960_19345</name>
</gene>